<organism evidence="1 2">
    <name type="scientific">Caerostris darwini</name>
    <dbReference type="NCBI Taxonomy" id="1538125"/>
    <lineage>
        <taxon>Eukaryota</taxon>
        <taxon>Metazoa</taxon>
        <taxon>Ecdysozoa</taxon>
        <taxon>Arthropoda</taxon>
        <taxon>Chelicerata</taxon>
        <taxon>Arachnida</taxon>
        <taxon>Araneae</taxon>
        <taxon>Araneomorphae</taxon>
        <taxon>Entelegynae</taxon>
        <taxon>Araneoidea</taxon>
        <taxon>Araneidae</taxon>
        <taxon>Caerostris</taxon>
    </lineage>
</organism>
<evidence type="ECO:0008006" key="3">
    <source>
        <dbReference type="Google" id="ProtNLM"/>
    </source>
</evidence>
<reference evidence="1 2" key="1">
    <citation type="submission" date="2021-06" db="EMBL/GenBank/DDBJ databases">
        <title>Caerostris darwini draft genome.</title>
        <authorList>
            <person name="Kono N."/>
            <person name="Arakawa K."/>
        </authorList>
    </citation>
    <scope>NUCLEOTIDE SEQUENCE [LARGE SCALE GENOMIC DNA]</scope>
</reference>
<evidence type="ECO:0000313" key="1">
    <source>
        <dbReference type="EMBL" id="GIY35440.1"/>
    </source>
</evidence>
<protein>
    <recommendedName>
        <fullName evidence="3">RNA-directed DNA polymerase-like protein</fullName>
    </recommendedName>
</protein>
<accession>A0AAV4SNV3</accession>
<comment type="caution">
    <text evidence="1">The sequence shown here is derived from an EMBL/GenBank/DDBJ whole genome shotgun (WGS) entry which is preliminary data.</text>
</comment>
<evidence type="ECO:0000313" key="2">
    <source>
        <dbReference type="Proteomes" id="UP001054837"/>
    </source>
</evidence>
<dbReference type="Proteomes" id="UP001054837">
    <property type="component" value="Unassembled WGS sequence"/>
</dbReference>
<sequence length="96" mass="10939">MFITLCPSSTFNTKIQQVHETLHRLQEIKFVNRSGLLSNVTNERYSARGKPLTSMSIIDLKAGYHQIKVHSYALLEPTSSKECHLNFAMPLLYSRG</sequence>
<proteinExistence type="predicted"/>
<name>A0AAV4SNV3_9ARAC</name>
<dbReference type="AlphaFoldDB" id="A0AAV4SNV3"/>
<dbReference type="EMBL" id="BPLQ01008169">
    <property type="protein sequence ID" value="GIY35440.1"/>
    <property type="molecule type" value="Genomic_DNA"/>
</dbReference>
<gene>
    <name evidence="1" type="ORF">CDAR_239231</name>
</gene>
<keyword evidence="2" id="KW-1185">Reference proteome</keyword>